<dbReference type="EMBL" id="KN847476">
    <property type="protein sequence ID" value="KIX08795.1"/>
    <property type="molecule type" value="Genomic_DNA"/>
</dbReference>
<dbReference type="STRING" id="1442369.A0A0D2JHG5"/>
<dbReference type="AlphaFoldDB" id="A0A0D2JHG5"/>
<protein>
    <recommendedName>
        <fullName evidence="4">beta-glucosidase</fullName>
        <ecNumber evidence="4">3.2.1.21</ecNumber>
    </recommendedName>
</protein>
<feature type="domain" description="Glycoside hydrolase family 3 C-terminal" evidence="11">
    <location>
        <begin position="110"/>
        <end position="225"/>
    </location>
</feature>
<dbReference type="InterPro" id="IPR050288">
    <property type="entry name" value="Cellulose_deg_GH3"/>
</dbReference>
<evidence type="ECO:0000256" key="8">
    <source>
        <dbReference type="ARBA" id="ARBA00023277"/>
    </source>
</evidence>
<comment type="catalytic activity">
    <reaction evidence="1">
        <text>Hydrolysis of terminal, non-reducing beta-D-glucosyl residues with release of beta-D-glucose.</text>
        <dbReference type="EC" id="3.2.1.21"/>
    </reaction>
</comment>
<reference evidence="12 13" key="1">
    <citation type="submission" date="2015-01" db="EMBL/GenBank/DDBJ databases">
        <title>The Genome Sequence of Rhinocladiella mackenzie CBS 650.93.</title>
        <authorList>
            <consortium name="The Broad Institute Genomics Platform"/>
            <person name="Cuomo C."/>
            <person name="de Hoog S."/>
            <person name="Gorbushina A."/>
            <person name="Stielow B."/>
            <person name="Teixiera M."/>
            <person name="Abouelleil A."/>
            <person name="Chapman S.B."/>
            <person name="Priest M."/>
            <person name="Young S.K."/>
            <person name="Wortman J."/>
            <person name="Nusbaum C."/>
            <person name="Birren B."/>
        </authorList>
    </citation>
    <scope>NUCLEOTIDE SEQUENCE [LARGE SCALE GENOMIC DNA]</scope>
    <source>
        <strain evidence="12 13">CBS 650.93</strain>
    </source>
</reference>
<evidence type="ECO:0000256" key="1">
    <source>
        <dbReference type="ARBA" id="ARBA00000448"/>
    </source>
</evidence>
<evidence type="ECO:0000256" key="7">
    <source>
        <dbReference type="ARBA" id="ARBA00022801"/>
    </source>
</evidence>
<dbReference type="PANTHER" id="PTHR42715:SF12">
    <property type="entry name" value="BETA-GLUCOSIDASE G-RELATED"/>
    <property type="match status" value="1"/>
</dbReference>
<evidence type="ECO:0000256" key="5">
    <source>
        <dbReference type="ARBA" id="ARBA00022525"/>
    </source>
</evidence>
<keyword evidence="7" id="KW-0378">Hydrolase</keyword>
<evidence type="ECO:0000256" key="2">
    <source>
        <dbReference type="ARBA" id="ARBA00004613"/>
    </source>
</evidence>
<keyword evidence="6" id="KW-0732">Signal</keyword>
<evidence type="ECO:0000313" key="13">
    <source>
        <dbReference type="Proteomes" id="UP000053617"/>
    </source>
</evidence>
<dbReference type="RefSeq" id="XP_013275931.1">
    <property type="nucleotide sequence ID" value="XM_013420477.1"/>
</dbReference>
<gene>
    <name evidence="12" type="ORF">Z518_03452</name>
</gene>
<dbReference type="GO" id="GO:0005576">
    <property type="term" value="C:extracellular region"/>
    <property type="evidence" value="ECO:0007669"/>
    <property type="project" value="UniProtKB-SubCell"/>
</dbReference>
<dbReference type="Proteomes" id="UP000053617">
    <property type="component" value="Unassembled WGS sequence"/>
</dbReference>
<dbReference type="HOGENOM" id="CLU_1116255_0_0_1"/>
<dbReference type="VEuPathDB" id="FungiDB:Z518_03452"/>
<dbReference type="Pfam" id="PF01915">
    <property type="entry name" value="Glyco_hydro_3_C"/>
    <property type="match status" value="1"/>
</dbReference>
<dbReference type="PANTHER" id="PTHR42715">
    <property type="entry name" value="BETA-GLUCOSIDASE"/>
    <property type="match status" value="1"/>
</dbReference>
<dbReference type="OrthoDB" id="4510031at2759"/>
<evidence type="ECO:0000313" key="12">
    <source>
        <dbReference type="EMBL" id="KIX08795.1"/>
    </source>
</evidence>
<evidence type="ECO:0000259" key="11">
    <source>
        <dbReference type="Pfam" id="PF01915"/>
    </source>
</evidence>
<dbReference type="InterPro" id="IPR036881">
    <property type="entry name" value="Glyco_hydro_3_C_sf"/>
</dbReference>
<evidence type="ECO:0000256" key="6">
    <source>
        <dbReference type="ARBA" id="ARBA00022729"/>
    </source>
</evidence>
<evidence type="ECO:0000256" key="9">
    <source>
        <dbReference type="ARBA" id="ARBA00023295"/>
    </source>
</evidence>
<dbReference type="InterPro" id="IPR002772">
    <property type="entry name" value="Glyco_hydro_3_C"/>
</dbReference>
<proteinExistence type="inferred from homology"/>
<evidence type="ECO:0000256" key="3">
    <source>
        <dbReference type="ARBA" id="ARBA00005336"/>
    </source>
</evidence>
<evidence type="ECO:0000256" key="10">
    <source>
        <dbReference type="ARBA" id="ARBA00024983"/>
    </source>
</evidence>
<dbReference type="Gene3D" id="3.40.50.1700">
    <property type="entry name" value="Glycoside hydrolase family 3 C-terminal domain"/>
    <property type="match status" value="1"/>
</dbReference>
<comment type="subcellular location">
    <subcellularLocation>
        <location evidence="2">Secreted</location>
    </subcellularLocation>
</comment>
<sequence>MGVLGNDATDLNGFWARLDSVVQSRDNCAWHCQTLQSINFIYDEPLKGYGTLTNNFSLEAIIKARAAQDGTLVQCILDNTLITSTGSPTSSNSPGRLSFIIPVPEEYLRRLEAGWNSSAVVNAVAAYCNNTILITQLAGLDVMPGANNPNVTAILAAHLPGQEAGNPIIDILYSTVNPCGKLPYTIALNRTDYGFGSITNSSALLETEDSNMRQSNFNEGLLIDYRHSDYINQPVAFELGFRYHITPSK</sequence>
<organism evidence="12 13">
    <name type="scientific">Rhinocladiella mackenziei CBS 650.93</name>
    <dbReference type="NCBI Taxonomy" id="1442369"/>
    <lineage>
        <taxon>Eukaryota</taxon>
        <taxon>Fungi</taxon>
        <taxon>Dikarya</taxon>
        <taxon>Ascomycota</taxon>
        <taxon>Pezizomycotina</taxon>
        <taxon>Eurotiomycetes</taxon>
        <taxon>Chaetothyriomycetidae</taxon>
        <taxon>Chaetothyriales</taxon>
        <taxon>Herpotrichiellaceae</taxon>
        <taxon>Rhinocladiella</taxon>
    </lineage>
</organism>
<accession>A0A0D2JHG5</accession>
<name>A0A0D2JHG5_9EURO</name>
<dbReference type="GO" id="GO:0008422">
    <property type="term" value="F:beta-glucosidase activity"/>
    <property type="evidence" value="ECO:0007669"/>
    <property type="project" value="UniProtKB-EC"/>
</dbReference>
<evidence type="ECO:0000256" key="4">
    <source>
        <dbReference type="ARBA" id="ARBA00012744"/>
    </source>
</evidence>
<comment type="function">
    <text evidence="10">Beta-glucosidases are one of a number of cellulolytic enzymes involved in the degradation of cellulosic biomass. Catalyzes the last step releasing glucose from the inhibitory cellobiose.</text>
</comment>
<keyword evidence="13" id="KW-1185">Reference proteome</keyword>
<dbReference type="SUPFAM" id="SSF52279">
    <property type="entry name" value="Beta-D-glucan exohydrolase, C-terminal domain"/>
    <property type="match status" value="1"/>
</dbReference>
<keyword evidence="5" id="KW-0964">Secreted</keyword>
<dbReference type="EC" id="3.2.1.21" evidence="4"/>
<keyword evidence="9" id="KW-0326">Glycosidase</keyword>
<comment type="similarity">
    <text evidence="3">Belongs to the glycosyl hydrolase 3 family.</text>
</comment>
<dbReference type="GeneID" id="25291523"/>
<dbReference type="GO" id="GO:0009251">
    <property type="term" value="P:glucan catabolic process"/>
    <property type="evidence" value="ECO:0007669"/>
    <property type="project" value="TreeGrafter"/>
</dbReference>
<keyword evidence="8" id="KW-0119">Carbohydrate metabolism</keyword>